<dbReference type="Pfam" id="PF13558">
    <property type="entry name" value="SbcC_Walker_B"/>
    <property type="match status" value="1"/>
</dbReference>
<feature type="coiled-coil region" evidence="1">
    <location>
        <begin position="325"/>
        <end position="352"/>
    </location>
</feature>
<proteinExistence type="predicted"/>
<dbReference type="GO" id="GO:0006302">
    <property type="term" value="P:double-strand break repair"/>
    <property type="evidence" value="ECO:0007669"/>
    <property type="project" value="InterPro"/>
</dbReference>
<evidence type="ECO:0000256" key="1">
    <source>
        <dbReference type="SAM" id="Coils"/>
    </source>
</evidence>
<evidence type="ECO:0000313" key="4">
    <source>
        <dbReference type="Proteomes" id="UP001301140"/>
    </source>
</evidence>
<feature type="coiled-coil region" evidence="1">
    <location>
        <begin position="582"/>
        <end position="640"/>
    </location>
</feature>
<dbReference type="Pfam" id="PF13476">
    <property type="entry name" value="AAA_23"/>
    <property type="match status" value="1"/>
</dbReference>
<reference evidence="3 4" key="1">
    <citation type="submission" date="2023-03" db="EMBL/GenBank/DDBJ databases">
        <title>YIM 152171 draft genome.</title>
        <authorList>
            <person name="Yang Z."/>
        </authorList>
    </citation>
    <scope>NUCLEOTIDE SEQUENCE [LARGE SCALE GENOMIC DNA]</scope>
    <source>
        <strain evidence="3 4">YIM 152171</strain>
    </source>
</reference>
<evidence type="ECO:0000259" key="2">
    <source>
        <dbReference type="Pfam" id="PF13476"/>
    </source>
</evidence>
<accession>A0AAP3UZ97</accession>
<organism evidence="3 4">
    <name type="scientific">Marinimicrococcus flavescens</name>
    <dbReference type="NCBI Taxonomy" id="3031815"/>
    <lineage>
        <taxon>Bacteria</taxon>
        <taxon>Pseudomonadati</taxon>
        <taxon>Pseudomonadota</taxon>
        <taxon>Alphaproteobacteria</taxon>
        <taxon>Geminicoccales</taxon>
        <taxon>Geminicoccaceae</taxon>
        <taxon>Marinimicrococcus</taxon>
    </lineage>
</organism>
<evidence type="ECO:0000313" key="3">
    <source>
        <dbReference type="EMBL" id="MDF1585068.1"/>
    </source>
</evidence>
<dbReference type="RefSeq" id="WP_327787480.1">
    <property type="nucleotide sequence ID" value="NZ_JARGEQ010000008.1"/>
</dbReference>
<dbReference type="InterPro" id="IPR038729">
    <property type="entry name" value="Rad50/SbcC_AAA"/>
</dbReference>
<name>A0AAP3UZ97_9PROT</name>
<dbReference type="InterPro" id="IPR027417">
    <property type="entry name" value="P-loop_NTPase"/>
</dbReference>
<gene>
    <name evidence="3" type="ORF">PZ740_01560</name>
</gene>
<protein>
    <submittedName>
        <fullName evidence="3">SMC family ATPase</fullName>
    </submittedName>
</protein>
<dbReference type="AlphaFoldDB" id="A0AAP3UZ97"/>
<dbReference type="GO" id="GO:0016887">
    <property type="term" value="F:ATP hydrolysis activity"/>
    <property type="evidence" value="ECO:0007669"/>
    <property type="project" value="InterPro"/>
</dbReference>
<dbReference type="Proteomes" id="UP001301140">
    <property type="component" value="Unassembled WGS sequence"/>
</dbReference>
<feature type="domain" description="Rad50/SbcC-type AAA" evidence="2">
    <location>
        <begin position="5"/>
        <end position="209"/>
    </location>
</feature>
<dbReference type="Gene3D" id="3.40.50.300">
    <property type="entry name" value="P-loop containing nucleotide triphosphate hydrolases"/>
    <property type="match status" value="2"/>
</dbReference>
<dbReference type="PANTHER" id="PTHR32114">
    <property type="entry name" value="ABC TRANSPORTER ABCH.3"/>
    <property type="match status" value="1"/>
</dbReference>
<sequence length="1026" mass="108554">MRPLRLTVEGFGPFAARTELDFRKLGSDALFLIHGPTGAGKTSLIDAMCFALFGETSGDERSGKQMRSQHAAGGPTEVVFEFGLGGASYRIRRNPEYERPSVRGGKTTTQKHEVTLWRLGAEGGEEAVLASRQGEAAEVVRRLLGFSVDQFRQVVVLPQGRFREFLAASSKEREQILSVLFATDRFASLQQFLKEQAAVCRRHVETLGEQRRLLLEQAECEDEAALATVRAALAAESGKAAAETAMLRKGCETARLALEKGRADAGRLAELASAREETKKLAAGDAALAADQRRLDAARRAAALEPQRARVESCRAEARRAGQDRHAAVEKHARAEAELKRLDEAFLAEEARGPERDAARREAERLAGLAARLPRVLELVSAAGEAESRRTEAAAELEGLGQRITAATVALGEARSGHEAARGAASGLELARRHAAELDRQAADCRDLARRAADLARAEKQARRGEQALQRQTEVLAASRAAQAAVEAAWRKGQATRLAAALVAGEACPVCGSTEHPAPAQAEGELVEDAALEAAGSAAAQAEQARDAAALECRQAQVTCEKLRGEVEARRAALGEVAAEAPEALEQRLAEARGRLAAAERAAAAVERLATEAGRQEQALEALARRREEVQERCRLAETAAVQARAAAEAARGDLPAAWLGQAGPEQALALAAADGAAAEKHRSTLEAALVRARELAGQARLARAATAEAVASADQQELRAATALQAADEALGAAAAQAGFADPGALEAARLGEEATAALERRIGAAREARRSAADRLARAEAAADGLGAPDLDALAAAEAGAHAALDEAVRMASERAARVRHLADLAGRLGKLATERQTAEQRYGTLGRLAEVANGTTGQFRITFQRFVLSALLDEVLDAASGRLRRMTKGRYLLRHAVAGNGDRRLSAGLDLEVDDAFTGQTRAVATLSGGEGFLASLALALGLADVVQARSGGTRLDAIFIDEGFGTLDSEALDQALSVLTELRRDGRLVGVVSHVQELKERIDVRLEVRPTEKGSVAAFVLP</sequence>
<keyword evidence="1" id="KW-0175">Coiled coil</keyword>
<keyword evidence="4" id="KW-1185">Reference proteome</keyword>
<comment type="caution">
    <text evidence="3">The sequence shown here is derived from an EMBL/GenBank/DDBJ whole genome shotgun (WGS) entry which is preliminary data.</text>
</comment>
<dbReference type="SUPFAM" id="SSF52540">
    <property type="entry name" value="P-loop containing nucleoside triphosphate hydrolases"/>
    <property type="match status" value="1"/>
</dbReference>
<dbReference type="PANTHER" id="PTHR32114:SF2">
    <property type="entry name" value="ABC TRANSPORTER ABCH.3"/>
    <property type="match status" value="1"/>
</dbReference>
<dbReference type="EMBL" id="JARGEQ010000008">
    <property type="protein sequence ID" value="MDF1585068.1"/>
    <property type="molecule type" value="Genomic_DNA"/>
</dbReference>